<keyword evidence="17" id="KW-1185">Reference proteome</keyword>
<feature type="region of interest" description="Disordered" evidence="11">
    <location>
        <begin position="676"/>
        <end position="701"/>
    </location>
</feature>
<evidence type="ECO:0000256" key="1">
    <source>
        <dbReference type="ARBA" id="ARBA00004322"/>
    </source>
</evidence>
<dbReference type="Proteomes" id="UP001295444">
    <property type="component" value="Chromosome 12"/>
</dbReference>
<dbReference type="AlphaFoldDB" id="A0AAD1WU94"/>
<dbReference type="EMBL" id="OW240923">
    <property type="protein sequence ID" value="CAH2323917.1"/>
    <property type="molecule type" value="Genomic_DNA"/>
</dbReference>
<feature type="region of interest" description="Disordered" evidence="11">
    <location>
        <begin position="387"/>
        <end position="417"/>
    </location>
</feature>
<dbReference type="GO" id="GO:0004518">
    <property type="term" value="F:nuclease activity"/>
    <property type="evidence" value="ECO:0007669"/>
    <property type="project" value="UniProtKB-KW"/>
</dbReference>
<feature type="domain" description="RNase NYN" evidence="12">
    <location>
        <begin position="470"/>
        <end position="622"/>
    </location>
</feature>
<evidence type="ECO:0000259" key="13">
    <source>
        <dbReference type="Pfam" id="PF23052"/>
    </source>
</evidence>
<feature type="domain" description="N4BP1 second type I KH-domain" evidence="13">
    <location>
        <begin position="2"/>
        <end position="114"/>
    </location>
</feature>
<evidence type="ECO:0000256" key="5">
    <source>
        <dbReference type="ARBA" id="ARBA00022859"/>
    </source>
</evidence>
<feature type="domain" description="N4BP1 UBA-like" evidence="14">
    <location>
        <begin position="249"/>
        <end position="292"/>
    </location>
</feature>
<feature type="domain" description="N4BP1 C-terminal UBA" evidence="15">
    <location>
        <begin position="693"/>
        <end position="741"/>
    </location>
</feature>
<dbReference type="CDD" id="cd18728">
    <property type="entry name" value="PIN_N4BP1-like"/>
    <property type="match status" value="1"/>
</dbReference>
<organism evidence="16 17">
    <name type="scientific">Pelobates cultripes</name>
    <name type="common">Western spadefoot toad</name>
    <dbReference type="NCBI Taxonomy" id="61616"/>
    <lineage>
        <taxon>Eukaryota</taxon>
        <taxon>Metazoa</taxon>
        <taxon>Chordata</taxon>
        <taxon>Craniata</taxon>
        <taxon>Vertebrata</taxon>
        <taxon>Euteleostomi</taxon>
        <taxon>Amphibia</taxon>
        <taxon>Batrachia</taxon>
        <taxon>Anura</taxon>
        <taxon>Pelobatoidea</taxon>
        <taxon>Pelobatidae</taxon>
        <taxon>Pelobates</taxon>
    </lineage>
</organism>
<evidence type="ECO:0000256" key="4">
    <source>
        <dbReference type="ARBA" id="ARBA00022722"/>
    </source>
</evidence>
<evidence type="ECO:0000256" key="11">
    <source>
        <dbReference type="SAM" id="MobiDB-lite"/>
    </source>
</evidence>
<comment type="similarity">
    <text evidence="8">Belongs to the N4BP1 family.</text>
</comment>
<comment type="function">
    <text evidence="10">Potent suppressor of cytokine production that acts as a regulator of innate immune signaling and inflammation. Acts as a key negative regulator of select cytokine and chemokine responses elicited by TRIF-independent Toll-like receptors (TLRs), thereby limiting inflammatory cytokine responses to minor insults. Has ribonuclease activity.</text>
</comment>
<name>A0AAD1WU94_PELCU</name>
<evidence type="ECO:0000256" key="9">
    <source>
        <dbReference type="ARBA" id="ARBA00039336"/>
    </source>
</evidence>
<proteinExistence type="inferred from homology"/>
<feature type="compositionally biased region" description="Polar residues" evidence="11">
    <location>
        <begin position="402"/>
        <end position="414"/>
    </location>
</feature>
<dbReference type="GO" id="GO:0003723">
    <property type="term" value="F:RNA binding"/>
    <property type="evidence" value="ECO:0007669"/>
    <property type="project" value="UniProtKB-KW"/>
</dbReference>
<keyword evidence="4" id="KW-0540">Nuclease</keyword>
<evidence type="ECO:0000256" key="8">
    <source>
        <dbReference type="ARBA" id="ARBA00038274"/>
    </source>
</evidence>
<dbReference type="GO" id="GO:0005730">
    <property type="term" value="C:nucleolus"/>
    <property type="evidence" value="ECO:0007669"/>
    <property type="project" value="UniProtKB-SubCell"/>
</dbReference>
<dbReference type="Pfam" id="PF23053">
    <property type="entry name" value="UBA_N4BP1"/>
    <property type="match status" value="1"/>
</dbReference>
<dbReference type="GO" id="GO:0031397">
    <property type="term" value="P:negative regulation of protein ubiquitination"/>
    <property type="evidence" value="ECO:0007669"/>
    <property type="project" value="TreeGrafter"/>
</dbReference>
<keyword evidence="6" id="KW-0694">RNA-binding</keyword>
<evidence type="ECO:0000313" key="16">
    <source>
        <dbReference type="EMBL" id="CAH2323917.1"/>
    </source>
</evidence>
<keyword evidence="3" id="KW-0399">Innate immunity</keyword>
<accession>A0AAD1WU94</accession>
<keyword evidence="5" id="KW-0391">Immunity</keyword>
<evidence type="ECO:0000256" key="7">
    <source>
        <dbReference type="ARBA" id="ARBA00023242"/>
    </source>
</evidence>
<evidence type="ECO:0000256" key="3">
    <source>
        <dbReference type="ARBA" id="ARBA00022588"/>
    </source>
</evidence>
<evidence type="ECO:0000259" key="12">
    <source>
        <dbReference type="Pfam" id="PF11977"/>
    </source>
</evidence>
<dbReference type="Pfam" id="PF23052">
    <property type="entry name" value="KH_N4BP1_2nd"/>
    <property type="match status" value="1"/>
</dbReference>
<keyword evidence="7" id="KW-0539">Nucleus</keyword>
<evidence type="ECO:0000256" key="10">
    <source>
        <dbReference type="ARBA" id="ARBA00054635"/>
    </source>
</evidence>
<dbReference type="GO" id="GO:0032435">
    <property type="term" value="P:negative regulation of proteasomal ubiquitin-dependent protein catabolic process"/>
    <property type="evidence" value="ECO:0007669"/>
    <property type="project" value="TreeGrafter"/>
</dbReference>
<dbReference type="FunFam" id="3.40.50.11980:FF:000001">
    <property type="entry name" value="ZC3H12A isoform 1"/>
    <property type="match status" value="1"/>
</dbReference>
<dbReference type="Pfam" id="PF11977">
    <property type="entry name" value="RNase_Zc3h12a"/>
    <property type="match status" value="1"/>
</dbReference>
<dbReference type="GO" id="GO:0045087">
    <property type="term" value="P:innate immune response"/>
    <property type="evidence" value="ECO:0007669"/>
    <property type="project" value="UniProtKB-KW"/>
</dbReference>
<dbReference type="InterPro" id="IPR056578">
    <property type="entry name" value="UBA_N4BP1_C"/>
</dbReference>
<dbReference type="Gene3D" id="3.40.50.11980">
    <property type="match status" value="1"/>
</dbReference>
<evidence type="ECO:0000256" key="6">
    <source>
        <dbReference type="ARBA" id="ARBA00022884"/>
    </source>
</evidence>
<comment type="subcellular location">
    <subcellularLocation>
        <location evidence="1">Nucleus</location>
        <location evidence="1">PML body</location>
    </subcellularLocation>
    <subcellularLocation>
        <location evidence="2">Nucleus</location>
        <location evidence="2">Nucleolus</location>
    </subcellularLocation>
</comment>
<dbReference type="InterPro" id="IPR056631">
    <property type="entry name" value="UBA_N4BP1"/>
</dbReference>
<evidence type="ECO:0000259" key="14">
    <source>
        <dbReference type="Pfam" id="PF23053"/>
    </source>
</evidence>
<gene>
    <name evidence="16" type="ORF">PECUL_23A057426</name>
</gene>
<dbReference type="InterPro" id="IPR051101">
    <property type="entry name" value="ZC3H12/N4BP1_RNase_Reg"/>
</dbReference>
<dbReference type="GO" id="GO:0016605">
    <property type="term" value="C:PML body"/>
    <property type="evidence" value="ECO:0007669"/>
    <property type="project" value="UniProtKB-SubCell"/>
</dbReference>
<dbReference type="InterPro" id="IPR056630">
    <property type="entry name" value="KH_N4BP1_2nd"/>
</dbReference>
<evidence type="ECO:0000313" key="17">
    <source>
        <dbReference type="Proteomes" id="UP001295444"/>
    </source>
</evidence>
<reference evidence="16" key="1">
    <citation type="submission" date="2022-03" db="EMBL/GenBank/DDBJ databases">
        <authorList>
            <person name="Alioto T."/>
            <person name="Alioto T."/>
            <person name="Gomez Garrido J."/>
        </authorList>
    </citation>
    <scope>NUCLEOTIDE SEQUENCE</scope>
</reference>
<dbReference type="PANTHER" id="PTHR12876:SF26">
    <property type="entry name" value="NEDD4-BINDING PROTEIN 1"/>
    <property type="match status" value="1"/>
</dbReference>
<protein>
    <recommendedName>
        <fullName evidence="9">NEDD4-binding protein 1</fullName>
    </recommendedName>
</protein>
<dbReference type="PANTHER" id="PTHR12876">
    <property type="entry name" value="N4BP1-RELATED"/>
    <property type="match status" value="1"/>
</dbReference>
<keyword evidence="4" id="KW-0378">Hydrolase</keyword>
<dbReference type="Pfam" id="PF23054">
    <property type="entry name" value="UBA_N4BP1_C"/>
    <property type="match status" value="1"/>
</dbReference>
<sequence>MEEKERYPNEMHCIFAGARGLFLNRLIQDTYASISVLEIGVLSIKGGMEPVVMAQSHIQQFVRLFKNNESLHHDKEPDVKRKFKDFVEAHADKYTVDLLLLPSALKEELLHLTMDDSCGKDDHLLNCDLIISKTKCESEQDTCREQAGTLITELTSQLDSVFSSVSETKPGTVNGTSSPEERLSVKRRCSENEERCSKKPFSLEAIQVDGPVVRTTEPIPVIDLISEPSDLEDSVILVDGEDNVSTETEYKILVNFFKTMGYSEEVVKKVIGDLGQSEEPLKLLEEIEKETNKVPDLTKNSANRSNSCPVISKECLAVSAIGTPIAESHPSQEVTIDGELSNSFSNGNIISKPYTRVNNAPYCAIASRKPRLEVERTTLKTFDFVARGTSSPPRIQTADRAGTSNMPPVKSTNKLPYDPVPTTKVVTAAPIERPYRHPNDPPVTGVQIFLNAIKVPYRLELINEPGRKDLKHIIIDGSNVAMSHGLKRFFSCRGIAIAVEYFWKKGHRNITVFVPQWRTKRDPNITEQHFLQQLQELGILSFTPSRTVLGSRIASHDDRFLLHLAERTRGIIVTNDNFREFVAESPVWREIIKERLLQYTFVGDLFMVPDDPLGRYGPKLDDFLCSLPDNRVPVPSGNPFKRGVNLPNAICAQPKPTVSHVCEPQRFHLGEETPAVSPALQNPSRPPPVTPPQRSVHETSQLKDSLLKIFPESQQHQKINQILSAHPYMRDLNALSAMVLD</sequence>
<evidence type="ECO:0000259" key="15">
    <source>
        <dbReference type="Pfam" id="PF23054"/>
    </source>
</evidence>
<dbReference type="InterPro" id="IPR021869">
    <property type="entry name" value="RNase_Zc3h12_NYN"/>
</dbReference>
<evidence type="ECO:0000256" key="2">
    <source>
        <dbReference type="ARBA" id="ARBA00004604"/>
    </source>
</evidence>